<dbReference type="PROSITE" id="PS51352">
    <property type="entry name" value="THIOREDOXIN_2"/>
    <property type="match status" value="1"/>
</dbReference>
<gene>
    <name evidence="9" type="ORF">CPB84DRAFT_1669327</name>
</gene>
<dbReference type="InterPro" id="IPR045020">
    <property type="entry name" value="PRX_1cys"/>
</dbReference>
<keyword evidence="3 6" id="KW-0560">Oxidoreductase</keyword>
<dbReference type="OrthoDB" id="2996783at2759"/>
<sequence length="222" mass="24911">MPSLRLGSIAPDFEAQTTAGPIKFHEWIGDSWAILFSHPGDFTPVCTTELGEVARRAKDFEKRNVKVIGISANGLEEHEKWVQDINSFGAQVAPTDVQFPIIADPDRKISTLYDMLDEQDATNRDAKGLPFTIRTVFVIDPKKVIRLTLAYPASTGRNFDEILRVVDSLQIGDKYRVTTPVNWKKGEDVIVHPGVSNEEAKTLFPEHTTHLPYLRTTPLKVE</sequence>
<evidence type="ECO:0000256" key="4">
    <source>
        <dbReference type="ARBA" id="ARBA00023284"/>
    </source>
</evidence>
<dbReference type="Gene3D" id="3.40.30.10">
    <property type="entry name" value="Glutaredoxin"/>
    <property type="match status" value="1"/>
</dbReference>
<dbReference type="EMBL" id="JADNYJ010000001">
    <property type="protein sequence ID" value="KAF8913815.1"/>
    <property type="molecule type" value="Genomic_DNA"/>
</dbReference>
<dbReference type="InterPro" id="IPR019479">
    <property type="entry name" value="Peroxiredoxin_C"/>
</dbReference>
<dbReference type="Proteomes" id="UP000724874">
    <property type="component" value="Unassembled WGS sequence"/>
</dbReference>
<dbReference type="InterPro" id="IPR013766">
    <property type="entry name" value="Thioredoxin_domain"/>
</dbReference>
<evidence type="ECO:0000313" key="10">
    <source>
        <dbReference type="Proteomes" id="UP000724874"/>
    </source>
</evidence>
<keyword evidence="2 6" id="KW-0049">Antioxidant</keyword>
<dbReference type="FunFam" id="3.30.1020.10:FF:000001">
    <property type="entry name" value="1-Cys peroxiredoxin"/>
    <property type="match status" value="1"/>
</dbReference>
<comment type="caution">
    <text evidence="9">The sequence shown here is derived from an EMBL/GenBank/DDBJ whole genome shotgun (WGS) entry which is preliminary data.</text>
</comment>
<dbReference type="GO" id="GO:0005829">
    <property type="term" value="C:cytosol"/>
    <property type="evidence" value="ECO:0007669"/>
    <property type="project" value="TreeGrafter"/>
</dbReference>
<feature type="domain" description="Thioredoxin" evidence="8">
    <location>
        <begin position="4"/>
        <end position="171"/>
    </location>
</feature>
<keyword evidence="4 6" id="KW-0676">Redox-active center</keyword>
<evidence type="ECO:0000256" key="1">
    <source>
        <dbReference type="ARBA" id="ARBA00022559"/>
    </source>
</evidence>
<dbReference type="Pfam" id="PF10417">
    <property type="entry name" value="1-cysPrx_C"/>
    <property type="match status" value="1"/>
</dbReference>
<dbReference type="InterPro" id="IPR036249">
    <property type="entry name" value="Thioredoxin-like_sf"/>
</dbReference>
<evidence type="ECO:0000256" key="7">
    <source>
        <dbReference type="PIRSR" id="PIRSR000239-1"/>
    </source>
</evidence>
<dbReference type="GO" id="GO:0045454">
    <property type="term" value="P:cell redox homeostasis"/>
    <property type="evidence" value="ECO:0007669"/>
    <property type="project" value="TreeGrafter"/>
</dbReference>
<evidence type="ECO:0000256" key="5">
    <source>
        <dbReference type="ARBA" id="ARBA00025719"/>
    </source>
</evidence>
<dbReference type="GO" id="GO:0005739">
    <property type="term" value="C:mitochondrion"/>
    <property type="evidence" value="ECO:0007669"/>
    <property type="project" value="TreeGrafter"/>
</dbReference>
<comment type="similarity">
    <text evidence="5">Belongs to the peroxiredoxin family. Prx6 subfamily.</text>
</comment>
<accession>A0A9P5TU38</accession>
<dbReference type="GO" id="GO:0051920">
    <property type="term" value="F:peroxiredoxin activity"/>
    <property type="evidence" value="ECO:0007669"/>
    <property type="project" value="InterPro"/>
</dbReference>
<feature type="active site" description="Cysteine sulfenic acid (-SOH) intermediate; for peroxidase activity" evidence="7">
    <location>
        <position position="46"/>
    </location>
</feature>
<dbReference type="SUPFAM" id="SSF52833">
    <property type="entry name" value="Thioredoxin-like"/>
    <property type="match status" value="1"/>
</dbReference>
<dbReference type="PANTHER" id="PTHR43503">
    <property type="entry name" value="MCG48959-RELATED"/>
    <property type="match status" value="1"/>
</dbReference>
<evidence type="ECO:0000313" key="9">
    <source>
        <dbReference type="EMBL" id="KAF8913815.1"/>
    </source>
</evidence>
<dbReference type="InterPro" id="IPR024706">
    <property type="entry name" value="Peroxiredoxin_AhpC-typ"/>
</dbReference>
<dbReference type="Pfam" id="PF00578">
    <property type="entry name" value="AhpC-TSA"/>
    <property type="match status" value="1"/>
</dbReference>
<keyword evidence="10" id="KW-1185">Reference proteome</keyword>
<protein>
    <submittedName>
        <fullName evidence="9">Cysteine peroxiredoxin</fullName>
    </submittedName>
</protein>
<dbReference type="Gene3D" id="3.30.1020.10">
    <property type="entry name" value="Antioxidant, Horf6, Chain A, domain2"/>
    <property type="match status" value="1"/>
</dbReference>
<evidence type="ECO:0000256" key="3">
    <source>
        <dbReference type="ARBA" id="ARBA00023002"/>
    </source>
</evidence>
<reference evidence="9" key="1">
    <citation type="submission" date="2020-11" db="EMBL/GenBank/DDBJ databases">
        <authorList>
            <consortium name="DOE Joint Genome Institute"/>
            <person name="Ahrendt S."/>
            <person name="Riley R."/>
            <person name="Andreopoulos W."/>
            <person name="LaButti K."/>
            <person name="Pangilinan J."/>
            <person name="Ruiz-duenas F.J."/>
            <person name="Barrasa J.M."/>
            <person name="Sanchez-Garcia M."/>
            <person name="Camarero S."/>
            <person name="Miyauchi S."/>
            <person name="Serrano A."/>
            <person name="Linde D."/>
            <person name="Babiker R."/>
            <person name="Drula E."/>
            <person name="Ayuso-Fernandez I."/>
            <person name="Pacheco R."/>
            <person name="Padilla G."/>
            <person name="Ferreira P."/>
            <person name="Barriuso J."/>
            <person name="Kellner H."/>
            <person name="Castanera R."/>
            <person name="Alfaro M."/>
            <person name="Ramirez L."/>
            <person name="Pisabarro A.G."/>
            <person name="Kuo A."/>
            <person name="Tritt A."/>
            <person name="Lipzen A."/>
            <person name="He G."/>
            <person name="Yan M."/>
            <person name="Ng V."/>
            <person name="Cullen D."/>
            <person name="Martin F."/>
            <person name="Rosso M.-N."/>
            <person name="Henrissat B."/>
            <person name="Hibbett D."/>
            <person name="Martinez A.T."/>
            <person name="Grigoriev I.V."/>
        </authorList>
    </citation>
    <scope>NUCLEOTIDE SEQUENCE</scope>
    <source>
        <strain evidence="9">AH 44721</strain>
    </source>
</reference>
<comment type="function">
    <text evidence="6">Thiol-specific peroxidase that catalyzes the reduction of hydrogen peroxide and organic hydroperoxides to water and alcohols, respectively.</text>
</comment>
<dbReference type="PIRSF" id="PIRSF000239">
    <property type="entry name" value="AHPC"/>
    <property type="match status" value="1"/>
</dbReference>
<evidence type="ECO:0000256" key="2">
    <source>
        <dbReference type="ARBA" id="ARBA00022862"/>
    </source>
</evidence>
<dbReference type="AlphaFoldDB" id="A0A9P5TU38"/>
<evidence type="ECO:0000256" key="6">
    <source>
        <dbReference type="PIRNR" id="PIRNR000239"/>
    </source>
</evidence>
<proteinExistence type="inferred from homology"/>
<evidence type="ECO:0000259" key="8">
    <source>
        <dbReference type="PROSITE" id="PS51352"/>
    </source>
</evidence>
<keyword evidence="1 6" id="KW-0575">Peroxidase</keyword>
<dbReference type="InterPro" id="IPR000866">
    <property type="entry name" value="AhpC/TSA"/>
</dbReference>
<dbReference type="FunFam" id="3.40.30.10:FF:000011">
    <property type="entry name" value="Peroxiredoxin PRX1"/>
    <property type="match status" value="1"/>
</dbReference>
<dbReference type="CDD" id="cd03016">
    <property type="entry name" value="PRX_1cys"/>
    <property type="match status" value="1"/>
</dbReference>
<organism evidence="9 10">
    <name type="scientific">Gymnopilus junonius</name>
    <name type="common">Spectacular rustgill mushroom</name>
    <name type="synonym">Gymnopilus spectabilis subsp. junonius</name>
    <dbReference type="NCBI Taxonomy" id="109634"/>
    <lineage>
        <taxon>Eukaryota</taxon>
        <taxon>Fungi</taxon>
        <taxon>Dikarya</taxon>
        <taxon>Basidiomycota</taxon>
        <taxon>Agaricomycotina</taxon>
        <taxon>Agaricomycetes</taxon>
        <taxon>Agaricomycetidae</taxon>
        <taxon>Agaricales</taxon>
        <taxon>Agaricineae</taxon>
        <taxon>Hymenogastraceae</taxon>
        <taxon>Gymnopilus</taxon>
    </lineage>
</organism>
<name>A0A9P5TU38_GYMJU</name>
<dbReference type="PANTHER" id="PTHR43503:SF4">
    <property type="entry name" value="PEROXIREDOXIN-6"/>
    <property type="match status" value="1"/>
</dbReference>